<keyword evidence="1 3" id="KW-0689">Ribosomal protein</keyword>
<dbReference type="Proteomes" id="UP000574931">
    <property type="component" value="Unassembled WGS sequence"/>
</dbReference>
<reference evidence="7" key="2">
    <citation type="submission" date="2017-12" db="EMBL/GenBank/DDBJ databases">
        <authorList>
            <person name="Diaz M."/>
        </authorList>
    </citation>
    <scope>NUCLEOTIDE SEQUENCE [LARGE SCALE GENOMIC DNA]</scope>
    <source>
        <strain evidence="7">FI11154</strain>
    </source>
</reference>
<gene>
    <name evidence="3 5" type="primary">rpsP</name>
    <name evidence="5" type="ORF">HKX02_17675</name>
    <name evidence="6" type="ORF">OHAE_2297</name>
</gene>
<name>A0A2P9HRK7_9HYPH</name>
<sequence length="139" mass="14908">MSLKIRLARAGSKKRPYYHVVVADVRSPRDGRFIETVGAWNPMLAKDAERVKLDADRIQHWIAQGAQPTDRVLRFLDQAGIAKRPARSNPTKGEPGKKAQERIALAKQAEEEAAAKAAEAAAAAAEAAAAPAEEAAASE</sequence>
<dbReference type="GO" id="GO:0003735">
    <property type="term" value="F:structural constituent of ribosome"/>
    <property type="evidence" value="ECO:0007669"/>
    <property type="project" value="InterPro"/>
</dbReference>
<protein>
    <recommendedName>
        <fullName evidence="3">Small ribosomal subunit protein bS16</fullName>
    </recommendedName>
</protein>
<evidence type="ECO:0000313" key="6">
    <source>
        <dbReference type="EMBL" id="SPL66430.1"/>
    </source>
</evidence>
<dbReference type="InterPro" id="IPR000307">
    <property type="entry name" value="Ribosomal_bS16"/>
</dbReference>
<comment type="similarity">
    <text evidence="3">Belongs to the bacterial ribosomal protein bS16 family.</text>
</comment>
<dbReference type="SUPFAM" id="SSF54565">
    <property type="entry name" value="Ribosomal protein S16"/>
    <property type="match status" value="1"/>
</dbReference>
<feature type="region of interest" description="Disordered" evidence="4">
    <location>
        <begin position="82"/>
        <end position="101"/>
    </location>
</feature>
<proteinExistence type="inferred from homology"/>
<dbReference type="PANTHER" id="PTHR12919">
    <property type="entry name" value="30S RIBOSOMAL PROTEIN S16"/>
    <property type="match status" value="1"/>
</dbReference>
<dbReference type="RefSeq" id="WP_109369837.1">
    <property type="nucleotide sequence ID" value="NZ_JABFCY010000012.1"/>
</dbReference>
<dbReference type="EMBL" id="OOFM01000005">
    <property type="protein sequence ID" value="SPL66430.1"/>
    <property type="molecule type" value="Genomic_DNA"/>
</dbReference>
<dbReference type="PANTHER" id="PTHR12919:SF20">
    <property type="entry name" value="SMALL RIBOSOMAL SUBUNIT PROTEIN BS16M"/>
    <property type="match status" value="1"/>
</dbReference>
<reference evidence="5 8" key="3">
    <citation type="submission" date="2020-05" db="EMBL/GenBank/DDBJ databases">
        <title>Draft Genome Sequence of Ochrobactrum soli Isolated from Stable Fly Gut.</title>
        <authorList>
            <person name="Pileggi M.T."/>
            <person name="Vazhakkala L.J."/>
            <person name="Wong C.N."/>
        </authorList>
    </citation>
    <scope>NUCLEOTIDE SEQUENCE [LARGE SCALE GENOMIC DNA]</scope>
    <source>
        <strain evidence="5 8">MTP-C0764</strain>
    </source>
</reference>
<evidence type="ECO:0000256" key="1">
    <source>
        <dbReference type="ARBA" id="ARBA00022980"/>
    </source>
</evidence>
<organism evidence="6 7">
    <name type="scientific">Ochrobactrum soli</name>
    <dbReference type="NCBI Taxonomy" id="2448455"/>
    <lineage>
        <taxon>Bacteria</taxon>
        <taxon>Pseudomonadati</taxon>
        <taxon>Pseudomonadota</taxon>
        <taxon>Alphaproteobacteria</taxon>
        <taxon>Hyphomicrobiales</taxon>
        <taxon>Brucellaceae</taxon>
        <taxon>Brucella/Ochrobactrum group</taxon>
        <taxon>Ochrobactrum</taxon>
    </lineage>
</organism>
<evidence type="ECO:0000313" key="5">
    <source>
        <dbReference type="EMBL" id="NNU62065.1"/>
    </source>
</evidence>
<dbReference type="GO" id="GO:0015935">
    <property type="term" value="C:small ribosomal subunit"/>
    <property type="evidence" value="ECO:0007669"/>
    <property type="project" value="TreeGrafter"/>
</dbReference>
<dbReference type="Pfam" id="PF00886">
    <property type="entry name" value="Ribosomal_S16"/>
    <property type="match status" value="1"/>
</dbReference>
<dbReference type="GO" id="GO:0005737">
    <property type="term" value="C:cytoplasm"/>
    <property type="evidence" value="ECO:0007669"/>
    <property type="project" value="UniProtKB-ARBA"/>
</dbReference>
<dbReference type="InterPro" id="IPR023803">
    <property type="entry name" value="Ribosomal_bS16_dom_sf"/>
</dbReference>
<evidence type="ECO:0000313" key="8">
    <source>
        <dbReference type="Proteomes" id="UP000574931"/>
    </source>
</evidence>
<keyword evidence="8" id="KW-1185">Reference proteome</keyword>
<dbReference type="GO" id="GO:0006412">
    <property type="term" value="P:translation"/>
    <property type="evidence" value="ECO:0007669"/>
    <property type="project" value="UniProtKB-UniRule"/>
</dbReference>
<dbReference type="HAMAP" id="MF_00385">
    <property type="entry name" value="Ribosomal_bS16"/>
    <property type="match status" value="1"/>
</dbReference>
<dbReference type="AlphaFoldDB" id="A0A2P9HRK7"/>
<evidence type="ECO:0000313" key="7">
    <source>
        <dbReference type="Proteomes" id="UP000246073"/>
    </source>
</evidence>
<reference evidence="6" key="1">
    <citation type="submission" date="2017-12" db="EMBL/GenBank/DDBJ databases">
        <authorList>
            <person name="Hurst M.R.H."/>
        </authorList>
    </citation>
    <scope>NUCLEOTIDE SEQUENCE [LARGE SCALE GENOMIC DNA]</scope>
    <source>
        <strain evidence="6">FI11154</strain>
    </source>
</reference>
<keyword evidence="2 3" id="KW-0687">Ribonucleoprotein</keyword>
<evidence type="ECO:0000256" key="4">
    <source>
        <dbReference type="SAM" id="MobiDB-lite"/>
    </source>
</evidence>
<dbReference type="NCBIfam" id="TIGR00002">
    <property type="entry name" value="S16"/>
    <property type="match status" value="1"/>
</dbReference>
<accession>A0A2P9HRK7</accession>
<evidence type="ECO:0000256" key="3">
    <source>
        <dbReference type="HAMAP-Rule" id="MF_00385"/>
    </source>
</evidence>
<evidence type="ECO:0000256" key="2">
    <source>
        <dbReference type="ARBA" id="ARBA00023274"/>
    </source>
</evidence>
<dbReference type="Gene3D" id="3.30.1320.10">
    <property type="match status" value="1"/>
</dbReference>
<dbReference type="EMBL" id="JABFCY010000012">
    <property type="protein sequence ID" value="NNU62065.1"/>
    <property type="molecule type" value="Genomic_DNA"/>
</dbReference>
<dbReference type="Proteomes" id="UP000246073">
    <property type="component" value="Unassembled WGS sequence"/>
</dbReference>